<dbReference type="InterPro" id="IPR022622">
    <property type="entry name" value="DUF3492"/>
</dbReference>
<dbReference type="Proteomes" id="UP000275076">
    <property type="component" value="Unassembled WGS sequence"/>
</dbReference>
<keyword evidence="4" id="KW-1185">Reference proteome</keyword>
<comment type="caution">
    <text evidence="3">The sequence shown here is derived from an EMBL/GenBank/DDBJ whole genome shotgun (WGS) entry which is preliminary data.</text>
</comment>
<feature type="domain" description="Glycosyl transferase family 1" evidence="1">
    <location>
        <begin position="281"/>
        <end position="444"/>
    </location>
</feature>
<dbReference type="PANTHER" id="PTHR12526">
    <property type="entry name" value="GLYCOSYLTRANSFERASE"/>
    <property type="match status" value="1"/>
</dbReference>
<evidence type="ECO:0000313" key="3">
    <source>
        <dbReference type="EMBL" id="RSL34831.1"/>
    </source>
</evidence>
<proteinExistence type="predicted"/>
<dbReference type="InterPro" id="IPR001296">
    <property type="entry name" value="Glyco_trans_1"/>
</dbReference>
<evidence type="ECO:0000259" key="1">
    <source>
        <dbReference type="Pfam" id="PF00534"/>
    </source>
</evidence>
<dbReference type="PANTHER" id="PTHR12526:SF608">
    <property type="entry name" value="PELF"/>
    <property type="match status" value="1"/>
</dbReference>
<name>A0A3R9QPN4_9BACI</name>
<feature type="domain" description="DUF3492" evidence="2">
    <location>
        <begin position="1"/>
        <end position="255"/>
    </location>
</feature>
<dbReference type="RefSeq" id="WP_125554332.1">
    <property type="nucleotide sequence ID" value="NZ_RBVX01000002.1"/>
</dbReference>
<dbReference type="SUPFAM" id="SSF53756">
    <property type="entry name" value="UDP-Glycosyltransferase/glycogen phosphorylase"/>
    <property type="match status" value="1"/>
</dbReference>
<dbReference type="EMBL" id="RBVX01000002">
    <property type="protein sequence ID" value="RSL34831.1"/>
    <property type="molecule type" value="Genomic_DNA"/>
</dbReference>
<protein>
    <submittedName>
        <fullName evidence="3">DUF3492 domain-containing protein</fullName>
    </submittedName>
</protein>
<reference evidence="3 4" key="1">
    <citation type="submission" date="2018-10" db="EMBL/GenBank/DDBJ databases">
        <title>Draft genome sequence of Bacillus salarius IM0101, isolated from a hypersaline soil in Inner Mongolia, China.</title>
        <authorList>
            <person name="Yamprayoonswat W."/>
            <person name="Boonvisut S."/>
            <person name="Jumpathong W."/>
            <person name="Sittihan S."/>
            <person name="Ruangsuj P."/>
            <person name="Wanthongcharoen S."/>
            <person name="Thongpramul N."/>
            <person name="Pimmason S."/>
            <person name="Yu B."/>
            <person name="Yasawong M."/>
        </authorList>
    </citation>
    <scope>NUCLEOTIDE SEQUENCE [LARGE SCALE GENOMIC DNA]</scope>
    <source>
        <strain evidence="3 4">IM0101</strain>
    </source>
</reference>
<evidence type="ECO:0000259" key="2">
    <source>
        <dbReference type="Pfam" id="PF11997"/>
    </source>
</evidence>
<organism evidence="3 4">
    <name type="scientific">Salibacterium salarium</name>
    <dbReference type="NCBI Taxonomy" id="284579"/>
    <lineage>
        <taxon>Bacteria</taxon>
        <taxon>Bacillati</taxon>
        <taxon>Bacillota</taxon>
        <taxon>Bacilli</taxon>
        <taxon>Bacillales</taxon>
        <taxon>Bacillaceae</taxon>
    </lineage>
</organism>
<dbReference type="InterPro" id="IPR047691">
    <property type="entry name" value="PelF-like"/>
</dbReference>
<dbReference type="OrthoDB" id="9772485at2"/>
<sequence>MKVGIVAEGSYPYISGGVSSWIHMLIQSMPKNTFEIIAISDQPRTSADYKYSLPSNVSGVTDICLTDQFQKMNGKASLSTDEKNKLQDWMSLKSFDASALEVIGNDEKIGTPFMFFNSPIFWSFVENEYEVEKQSSSFLDYFSMWKSMFTPVFSLLQRNYPDVDVIHAVSTGYAGIVASYLNKSRQIPFILTEHGMYAREREEEILQSHWVPEEFKERWISFFYHMSAQAYKQADDVITLFNRNSRLQEWVGAPSDKLKVIPNGVSYQKLAALPRNNTDETLKIGAIVRVVPIKDIKTMIQAASYLKKEQIPFQLFIMGPMDEDKIYAKECRQLIHSLGLEEEVFMVGKVNIMDYLETMDVCVLSSISEGQPLAVLEGMAAAIPWVVTDVGSCAELIKGTAEDTYGDAGFVVPPVHTEPLGERLKWFYYYPEEGRIMGENGQQRVKAYYQMETMIDYYYGLYRERGEQSGRYRFSFTGVI</sequence>
<dbReference type="Pfam" id="PF11997">
    <property type="entry name" value="DUF3492"/>
    <property type="match status" value="1"/>
</dbReference>
<accession>A0A3R9QPN4</accession>
<dbReference type="AlphaFoldDB" id="A0A3R9QPN4"/>
<dbReference type="Gene3D" id="3.40.50.2000">
    <property type="entry name" value="Glycogen Phosphorylase B"/>
    <property type="match status" value="2"/>
</dbReference>
<evidence type="ECO:0000313" key="4">
    <source>
        <dbReference type="Proteomes" id="UP000275076"/>
    </source>
</evidence>
<dbReference type="Pfam" id="PF00534">
    <property type="entry name" value="Glycos_transf_1"/>
    <property type="match status" value="1"/>
</dbReference>
<gene>
    <name evidence="3" type="ORF">D7Z54_03045</name>
</gene>
<dbReference type="GO" id="GO:0016757">
    <property type="term" value="F:glycosyltransferase activity"/>
    <property type="evidence" value="ECO:0007669"/>
    <property type="project" value="InterPro"/>
</dbReference>
<dbReference type="NCBIfam" id="NF038011">
    <property type="entry name" value="PelF"/>
    <property type="match status" value="1"/>
</dbReference>